<reference evidence="1" key="1">
    <citation type="submission" date="2021-06" db="EMBL/GenBank/DDBJ databases">
        <authorList>
            <person name="Kallberg Y."/>
            <person name="Tangrot J."/>
            <person name="Rosling A."/>
        </authorList>
    </citation>
    <scope>NUCLEOTIDE SEQUENCE</scope>
    <source>
        <strain evidence="1">MA461A</strain>
    </source>
</reference>
<comment type="caution">
    <text evidence="1">The sequence shown here is derived from an EMBL/GenBank/DDBJ whole genome shotgun (WGS) entry which is preliminary data.</text>
</comment>
<organism evidence="1 2">
    <name type="scientific">Racocetra persica</name>
    <dbReference type="NCBI Taxonomy" id="160502"/>
    <lineage>
        <taxon>Eukaryota</taxon>
        <taxon>Fungi</taxon>
        <taxon>Fungi incertae sedis</taxon>
        <taxon>Mucoromycota</taxon>
        <taxon>Glomeromycotina</taxon>
        <taxon>Glomeromycetes</taxon>
        <taxon>Diversisporales</taxon>
        <taxon>Gigasporaceae</taxon>
        <taxon>Racocetra</taxon>
    </lineage>
</organism>
<accession>A0ACA9PBL2</accession>
<protein>
    <submittedName>
        <fullName evidence="1">36997_t:CDS:1</fullName>
    </submittedName>
</protein>
<evidence type="ECO:0000313" key="2">
    <source>
        <dbReference type="Proteomes" id="UP000789920"/>
    </source>
</evidence>
<name>A0ACA9PBL2_9GLOM</name>
<keyword evidence="2" id="KW-1185">Reference proteome</keyword>
<gene>
    <name evidence="1" type="ORF">RPERSI_LOCUS9866</name>
</gene>
<proteinExistence type="predicted"/>
<evidence type="ECO:0000313" key="1">
    <source>
        <dbReference type="EMBL" id="CAG8697656.1"/>
    </source>
</evidence>
<dbReference type="Proteomes" id="UP000789920">
    <property type="component" value="Unassembled WGS sequence"/>
</dbReference>
<sequence>NIRPYLDSSIELLTNNQTIHSPWFVDSLTNAINWLKQNNSYLCVYSRMIPSNLNTTNPFPLAVHIPDEEDVPSFQHGLAGVSKSFIIYLLLNHLQKNNHNYLLMASTSFHIFAFHDPNFSNFLRQIRIIIIDEISMVSGPMLTYISELFESLHKNNHPFGGINVIVVGNLAQLSPVCGYKLFNFLQKIRMGIIDNNVWQTLLQKENKTTTTSQINTNLNTTHIIGYRKTAYQINEIICSIIPTNLSTAVRIQPGARVIFLNNTQHKDHIANSTMGIVTDIDLDLEPIH</sequence>
<feature type="non-terminal residue" evidence="1">
    <location>
        <position position="1"/>
    </location>
</feature>
<dbReference type="EMBL" id="CAJVQC010018999">
    <property type="protein sequence ID" value="CAG8697656.1"/>
    <property type="molecule type" value="Genomic_DNA"/>
</dbReference>
<feature type="non-terminal residue" evidence="1">
    <location>
        <position position="288"/>
    </location>
</feature>